<evidence type="ECO:0000313" key="1">
    <source>
        <dbReference type="EMBL" id="PKY52804.1"/>
    </source>
</evidence>
<accession>A0A2I1H1X0</accession>
<proteinExistence type="predicted"/>
<comment type="caution">
    <text evidence="1">The sequence shown here is derived from an EMBL/GenBank/DDBJ whole genome shotgun (WGS) entry which is preliminary data.</text>
</comment>
<name>A0A2I1H1X0_9GLOM</name>
<dbReference type="AlphaFoldDB" id="A0A2I1H1X0"/>
<keyword evidence="2" id="KW-1185">Reference proteome</keyword>
<dbReference type="Proteomes" id="UP000234323">
    <property type="component" value="Unassembled WGS sequence"/>
</dbReference>
<evidence type="ECO:0000313" key="2">
    <source>
        <dbReference type="Proteomes" id="UP000234323"/>
    </source>
</evidence>
<sequence length="70" mass="7745">MNLRGADKEIPGDHIDPLSNISLEENEELLAINDIGGLLELLDELTSLKALLNKSVHGMYKILPRNLGEH</sequence>
<protein>
    <submittedName>
        <fullName evidence="1">Uncharacterized protein</fullName>
    </submittedName>
</protein>
<reference evidence="1 2" key="1">
    <citation type="submission" date="2015-10" db="EMBL/GenBank/DDBJ databases">
        <title>Genome analyses suggest a sexual origin of heterokaryosis in a supposedly ancient asexual fungus.</title>
        <authorList>
            <person name="Ropars J."/>
            <person name="Sedzielewska K."/>
            <person name="Noel J."/>
            <person name="Charron P."/>
            <person name="Farinelli L."/>
            <person name="Marton T."/>
            <person name="Kruger M."/>
            <person name="Pelin A."/>
            <person name="Brachmann A."/>
            <person name="Corradi N."/>
        </authorList>
    </citation>
    <scope>NUCLEOTIDE SEQUENCE [LARGE SCALE GENOMIC DNA]</scope>
    <source>
        <strain evidence="1 2">A4</strain>
    </source>
</reference>
<dbReference type="EMBL" id="LLXI01001272">
    <property type="protein sequence ID" value="PKY52804.1"/>
    <property type="molecule type" value="Genomic_DNA"/>
</dbReference>
<gene>
    <name evidence="1" type="ORF">RhiirA4_470659</name>
</gene>
<organism evidence="1 2">
    <name type="scientific">Rhizophagus irregularis</name>
    <dbReference type="NCBI Taxonomy" id="588596"/>
    <lineage>
        <taxon>Eukaryota</taxon>
        <taxon>Fungi</taxon>
        <taxon>Fungi incertae sedis</taxon>
        <taxon>Mucoromycota</taxon>
        <taxon>Glomeromycotina</taxon>
        <taxon>Glomeromycetes</taxon>
        <taxon>Glomerales</taxon>
        <taxon>Glomeraceae</taxon>
        <taxon>Rhizophagus</taxon>
    </lineage>
</organism>